<name>A0A3B0REB3_9ZZZZ</name>
<sequence>MANIPRQLVLDLPFRPALGRDDFFVAPSNEQAVAVIDQWPDWPNPVLVLVGPQGCGKSHLSEVWRQAAHAKKITADQLAVENLPTFLSDGALLVEDLPGSVLDETALFHLINLTREQGAYLMLTATTPPPTWQVRLPDLASRLAAAGHVTLSEPDDTLLRAILIKQFADRQINMDEAIISFMLTRMERSARAARDLVAEIDREALRQKANVTRPFVSAIMNQQLEFPEI</sequence>
<dbReference type="SUPFAM" id="SSF52540">
    <property type="entry name" value="P-loop containing nucleoside triphosphate hydrolases"/>
    <property type="match status" value="1"/>
</dbReference>
<dbReference type="AlphaFoldDB" id="A0A3B0REB3"/>
<dbReference type="Pfam" id="PF22688">
    <property type="entry name" value="Hda_lid"/>
    <property type="match status" value="1"/>
</dbReference>
<dbReference type="GO" id="GO:0005886">
    <property type="term" value="C:plasma membrane"/>
    <property type="evidence" value="ECO:0007669"/>
    <property type="project" value="TreeGrafter"/>
</dbReference>
<protein>
    <submittedName>
        <fullName evidence="2">Chromosomal replication initiator protein DnaA</fullName>
    </submittedName>
</protein>
<dbReference type="Gene3D" id="3.40.50.300">
    <property type="entry name" value="P-loop containing nucleotide triphosphate hydrolases"/>
    <property type="match status" value="1"/>
</dbReference>
<gene>
    <name evidence="2" type="ORF">MNBD_ALPHA08-2113</name>
</gene>
<dbReference type="EMBL" id="UOEC01000003">
    <property type="protein sequence ID" value="VAV86408.1"/>
    <property type="molecule type" value="Genomic_DNA"/>
</dbReference>
<organism evidence="2">
    <name type="scientific">hydrothermal vent metagenome</name>
    <dbReference type="NCBI Taxonomy" id="652676"/>
    <lineage>
        <taxon>unclassified sequences</taxon>
        <taxon>metagenomes</taxon>
        <taxon>ecological metagenomes</taxon>
    </lineage>
</organism>
<evidence type="ECO:0000313" key="2">
    <source>
        <dbReference type="EMBL" id="VAV86408.1"/>
    </source>
</evidence>
<dbReference type="GO" id="GO:0003688">
    <property type="term" value="F:DNA replication origin binding"/>
    <property type="evidence" value="ECO:0007669"/>
    <property type="project" value="TreeGrafter"/>
</dbReference>
<dbReference type="PANTHER" id="PTHR30050:SF5">
    <property type="entry name" value="DNAA REGULATORY INACTIVATOR HDA"/>
    <property type="match status" value="1"/>
</dbReference>
<dbReference type="PANTHER" id="PTHR30050">
    <property type="entry name" value="CHROMOSOMAL REPLICATION INITIATOR PROTEIN DNAA"/>
    <property type="match status" value="1"/>
</dbReference>
<dbReference type="GO" id="GO:0006270">
    <property type="term" value="P:DNA replication initiation"/>
    <property type="evidence" value="ECO:0007669"/>
    <property type="project" value="TreeGrafter"/>
</dbReference>
<feature type="domain" description="Hda lid" evidence="1">
    <location>
        <begin position="160"/>
        <end position="220"/>
    </location>
</feature>
<dbReference type="InterPro" id="IPR055199">
    <property type="entry name" value="Hda_lid"/>
</dbReference>
<proteinExistence type="predicted"/>
<dbReference type="InterPro" id="IPR027417">
    <property type="entry name" value="P-loop_NTPase"/>
</dbReference>
<dbReference type="Gene3D" id="1.10.8.60">
    <property type="match status" value="1"/>
</dbReference>
<accession>A0A3B0REB3</accession>
<reference evidence="2" key="1">
    <citation type="submission" date="2018-06" db="EMBL/GenBank/DDBJ databases">
        <authorList>
            <person name="Zhirakovskaya E."/>
        </authorList>
    </citation>
    <scope>NUCLEOTIDE SEQUENCE</scope>
</reference>
<evidence type="ECO:0000259" key="1">
    <source>
        <dbReference type="Pfam" id="PF22688"/>
    </source>
</evidence>